<dbReference type="RefSeq" id="XP_025347693.1">
    <property type="nucleotide sequence ID" value="XM_025494936.1"/>
</dbReference>
<dbReference type="Gene3D" id="1.10.1000.11">
    <property type="entry name" value="Arf Nucleotide-binding Site Opener,domain 2"/>
    <property type="match status" value="1"/>
</dbReference>
<dbReference type="GO" id="GO:0032012">
    <property type="term" value="P:regulation of ARF protein signal transduction"/>
    <property type="evidence" value="ECO:0007669"/>
    <property type="project" value="InterPro"/>
</dbReference>
<dbReference type="InterPro" id="IPR035999">
    <property type="entry name" value="Sec7_dom_sf"/>
</dbReference>
<dbReference type="InterPro" id="IPR056604">
    <property type="entry name" value="GBF1-like_TPR"/>
</dbReference>
<dbReference type="SUPFAM" id="SSF48425">
    <property type="entry name" value="Sec7 domain"/>
    <property type="match status" value="1"/>
</dbReference>
<dbReference type="GeneID" id="37016670"/>
<dbReference type="Gene3D" id="1.10.220.20">
    <property type="match status" value="1"/>
</dbReference>
<feature type="compositionally biased region" description="Polar residues" evidence="1">
    <location>
        <begin position="1323"/>
        <end position="1334"/>
    </location>
</feature>
<dbReference type="GO" id="GO:0005794">
    <property type="term" value="C:Golgi apparatus"/>
    <property type="evidence" value="ECO:0007669"/>
    <property type="project" value="UniProtKB-ARBA"/>
</dbReference>
<dbReference type="GO" id="GO:0005085">
    <property type="term" value="F:guanyl-nucleotide exchange factor activity"/>
    <property type="evidence" value="ECO:0007669"/>
    <property type="project" value="InterPro"/>
</dbReference>
<feature type="compositionally biased region" description="Polar residues" evidence="1">
    <location>
        <begin position="136"/>
        <end position="155"/>
    </location>
</feature>
<dbReference type="Proteomes" id="UP000245942">
    <property type="component" value="Unassembled WGS sequence"/>
</dbReference>
<dbReference type="OrthoDB" id="10258608at2759"/>
<dbReference type="EMBL" id="KZ819327">
    <property type="protein sequence ID" value="PWN20533.1"/>
    <property type="molecule type" value="Genomic_DNA"/>
</dbReference>
<keyword evidence="4" id="KW-1185">Reference proteome</keyword>
<dbReference type="SMART" id="SM00222">
    <property type="entry name" value="Sec7"/>
    <property type="match status" value="1"/>
</dbReference>
<feature type="domain" description="SEC7" evidence="2">
    <location>
        <begin position="779"/>
        <end position="970"/>
    </location>
</feature>
<feature type="region of interest" description="Disordered" evidence="1">
    <location>
        <begin position="625"/>
        <end position="654"/>
    </location>
</feature>
<dbReference type="InterPro" id="IPR023394">
    <property type="entry name" value="Sec7_C_sf"/>
</dbReference>
<dbReference type="InterPro" id="IPR016024">
    <property type="entry name" value="ARM-type_fold"/>
</dbReference>
<dbReference type="Pfam" id="PF23325">
    <property type="entry name" value="TPR_28"/>
    <property type="match status" value="1"/>
</dbReference>
<gene>
    <name evidence="3" type="ORF">BCV69DRAFT_312490</name>
</gene>
<feature type="compositionally biased region" description="Gly residues" evidence="1">
    <location>
        <begin position="1308"/>
        <end position="1319"/>
    </location>
</feature>
<dbReference type="CDD" id="cd00171">
    <property type="entry name" value="Sec7"/>
    <property type="match status" value="1"/>
</dbReference>
<feature type="compositionally biased region" description="Low complexity" evidence="1">
    <location>
        <begin position="625"/>
        <end position="634"/>
    </location>
</feature>
<feature type="compositionally biased region" description="Polar residues" evidence="1">
    <location>
        <begin position="450"/>
        <end position="466"/>
    </location>
</feature>
<dbReference type="InterPro" id="IPR000904">
    <property type="entry name" value="Sec7_dom"/>
</dbReference>
<dbReference type="PANTHER" id="PTHR10663">
    <property type="entry name" value="GUANYL-NUCLEOTIDE EXCHANGE FACTOR"/>
    <property type="match status" value="1"/>
</dbReference>
<proteinExistence type="predicted"/>
<dbReference type="Pfam" id="PF01369">
    <property type="entry name" value="Sec7"/>
    <property type="match status" value="1"/>
</dbReference>
<evidence type="ECO:0000313" key="3">
    <source>
        <dbReference type="EMBL" id="PWN20533.1"/>
    </source>
</evidence>
<evidence type="ECO:0000313" key="4">
    <source>
        <dbReference type="Proteomes" id="UP000245942"/>
    </source>
</evidence>
<reference evidence="3 4" key="1">
    <citation type="journal article" date="2018" name="Mol. Biol. Evol.">
        <title>Broad Genomic Sampling Reveals a Smut Pathogenic Ancestry of the Fungal Clade Ustilaginomycotina.</title>
        <authorList>
            <person name="Kijpornyongpan T."/>
            <person name="Mondo S.J."/>
            <person name="Barry K."/>
            <person name="Sandor L."/>
            <person name="Lee J."/>
            <person name="Lipzen A."/>
            <person name="Pangilinan J."/>
            <person name="LaButti K."/>
            <person name="Hainaut M."/>
            <person name="Henrissat B."/>
            <person name="Grigoriev I.V."/>
            <person name="Spatafora J.W."/>
            <person name="Aime M.C."/>
        </authorList>
    </citation>
    <scope>NUCLEOTIDE SEQUENCE [LARGE SCALE GENOMIC DNA]</scope>
    <source>
        <strain evidence="3 4">MCA 4718</strain>
    </source>
</reference>
<dbReference type="GO" id="GO:0016192">
    <property type="term" value="P:vesicle-mediated transport"/>
    <property type="evidence" value="ECO:0007669"/>
    <property type="project" value="UniProtKB-ARBA"/>
</dbReference>
<feature type="region of interest" description="Disordered" evidence="1">
    <location>
        <begin position="375"/>
        <end position="402"/>
    </location>
</feature>
<evidence type="ECO:0000259" key="2">
    <source>
        <dbReference type="PROSITE" id="PS50190"/>
    </source>
</evidence>
<dbReference type="Pfam" id="PF12783">
    <property type="entry name" value="Sec7-like_HUS"/>
    <property type="match status" value="1"/>
</dbReference>
<accession>A0A316U843</accession>
<feature type="compositionally biased region" description="Pro residues" evidence="1">
    <location>
        <begin position="635"/>
        <end position="644"/>
    </location>
</feature>
<protein>
    <recommendedName>
        <fullName evidence="2">SEC7 domain-containing protein</fullName>
    </recommendedName>
</protein>
<evidence type="ECO:0000256" key="1">
    <source>
        <dbReference type="SAM" id="MobiDB-lite"/>
    </source>
</evidence>
<dbReference type="PANTHER" id="PTHR10663:SF388">
    <property type="entry name" value="GOLGI-SPECIFIC BREFELDIN A-RESISTANCE GUANINE NUCLEOTIDE EXCHANGE FACTOR 1"/>
    <property type="match status" value="1"/>
</dbReference>
<dbReference type="STRING" id="1684307.A0A316U843"/>
<feature type="region of interest" description="Disordered" evidence="1">
    <location>
        <begin position="100"/>
        <end position="156"/>
    </location>
</feature>
<sequence>MKMAMLWKDHSSRGPLVRPGQGPSFSPLHLVQAEIISVTTSIRKYSRFPSSSSSSGFGFPSASSSSGSFVSHPIAPGSHSASLTGAALLQSRRKLAAYGAEGTTQRAETTAIASTADGGTDGDGLKSALTARAKETTNAATPGRGPSSTTAQGESGQALEPQALLNAFTVLRAQLKEIGDLSKMPLPLLVAPFLQTILSPRVSAPVTSAALQAINRLLVYQVVPLSHTTNPSSTLDSTAPLGLRLAVIDIARAISHCRFESSEPSVDELVLLRILAVMKELVCGTNEIATGDQPSTLADLLPDESICEMMETGLSMCCQTRLSDLLRKTAEQHLLPMVRHLFSRLPSIPLTADEAYSADSEIPPDHTSLAADDIEEVTSSADPDEKRLRRMTMPDPGGLMVTPVGADLAAQVQSLSGELASMTEVEENEESNAVGSDVNGAAGKEIGRSSGDTAPDSSSGIYNASNGGAPYEGPTPVQADAEIAPFSVPAIKEVLRVLISLLDPQSPTHTDTMRLLGLNLLTAALETSGTQLSRFPSLKAQLQDTGCKYLLQLARSESFAIANYAIRGICTLFEAMASDLKLQYELLLTFLLERLAPTFPLSQEPWNEGLHAIASSVPSRLVSSADAGRSSADAPPAPPPPPMPKSSDKAPASGDTRDLMLEALALLTGAYKSSPSLESGRDEDPLLALFLNFDCDVDCEDLCSQMIHFLCRAVFASTPLNTVGPSSGPAATTAIQDGTQVFALDMLLSFVERLTARQEDVDDRSLGQSWPDDFSTIDILKHSRGRKGAILEGARRFNAKPKDGLAYLEAQGFISADANGSKDESIAKFLLECPRLDKKLLGDYISRPANTGVLDAFIGSFDFVDKPVTEGLRELLESFRLPGESQQISRITEVFAKFYFAVAPKHLIKSEDAVYVLAYSVIMLNTDLHNAQNKRKMKVEDYRRNLRGVNDGVDFDPDYLGSLYENIRKREIVMPEEHVGQLGFEYAWKELLRRSRTSGSFKCPTTDQFDRDMFVSNWKPLVACIAYAFSTFRDEHLLERAISGFRQCAILASKWGMDEVFDFMIEGLSASTGLLDPTGPMTLAHSGPITNHATVEVEGAKVSVSPLGVRFGTDFKGQLAAVVLFTIANGNGEAIRNGWTPIFEIFKNLFAAGLLPEELASMYDYASRNQTLRAEGSETPKADSSTADQEPRVPIPLRPKKALGAPVPDPRSQGGGLFSTLSSYLLSPYSNVTEPAPPEVSEEDVESALCSVDCISSCRVAELYDQLLTLQSRESVVAAIRSLRQLADRLTLGQLAAAAASRQQADGSGAGSNGGGSTGGRSTPVQSAGPQGQTQSAILQPLPYDPRSVFALEMLTNVTCRAVDFVGETWAELAAHIGSLLQSPKSFHPALLERAIVSLLRLIDVAAERGMKAEVMSALDLIKTLPSDVRITLNPSIVAGLQHILCRPRRVPFVESQADWNEVLSLVSDSFTTRSAQSIDLLYDLVSVIAQFHLSSSNFTAVVRLLKDIAQTADPEPVLREIGQREKQGYRLTLTEKKELTEYVEACRAKAPLAIQKLEDTRRCIPDILSATPSSAVAGTWSQCWLTLTAALASQCVNTHRPTRQAALTSLQRVLLSSEYLPQDSPPWGIRQIFLNALFPTLEALLAPNLFPRESDATGPGGLLETRVRACSILCRSLLNFVGPLSQLNPSELQELWLQTLDLMSRFFQAGKKDDQLTEAVSENLKNVLLVLHASQLLLPPPPVQESDGRSPSQAALWAVTEEKLTKFLPDLVGLLTGPASEDGEAKETQD</sequence>
<dbReference type="SUPFAM" id="SSF48371">
    <property type="entry name" value="ARM repeat"/>
    <property type="match status" value="1"/>
</dbReference>
<feature type="compositionally biased region" description="Low complexity" evidence="1">
    <location>
        <begin position="109"/>
        <end position="118"/>
    </location>
</feature>
<dbReference type="FunFam" id="1.10.1000.11:FF:000002">
    <property type="entry name" value="Cytohesin 1"/>
    <property type="match status" value="1"/>
</dbReference>
<feature type="region of interest" description="Disordered" evidence="1">
    <location>
        <begin position="1302"/>
        <end position="1334"/>
    </location>
</feature>
<organism evidence="3 4">
    <name type="scientific">Pseudomicrostroma glucosiphilum</name>
    <dbReference type="NCBI Taxonomy" id="1684307"/>
    <lineage>
        <taxon>Eukaryota</taxon>
        <taxon>Fungi</taxon>
        <taxon>Dikarya</taxon>
        <taxon>Basidiomycota</taxon>
        <taxon>Ustilaginomycotina</taxon>
        <taxon>Exobasidiomycetes</taxon>
        <taxon>Microstromatales</taxon>
        <taxon>Microstromatales incertae sedis</taxon>
        <taxon>Pseudomicrostroma</taxon>
    </lineage>
</organism>
<dbReference type="PROSITE" id="PS50190">
    <property type="entry name" value="SEC7"/>
    <property type="match status" value="1"/>
</dbReference>
<feature type="region of interest" description="Disordered" evidence="1">
    <location>
        <begin position="1173"/>
        <end position="1213"/>
    </location>
</feature>
<dbReference type="InterPro" id="IPR032691">
    <property type="entry name" value="Mon2/Sec7/BIG1-like_HUS"/>
</dbReference>
<feature type="region of interest" description="Disordered" evidence="1">
    <location>
        <begin position="421"/>
        <end position="476"/>
    </location>
</feature>
<name>A0A316U843_9BASI</name>